<dbReference type="EMBL" id="KV425553">
    <property type="protein sequence ID" value="KZT29930.1"/>
    <property type="molecule type" value="Genomic_DNA"/>
</dbReference>
<feature type="compositionally biased region" description="Polar residues" evidence="1">
    <location>
        <begin position="209"/>
        <end position="218"/>
    </location>
</feature>
<reference evidence="2 3" key="1">
    <citation type="journal article" date="2016" name="Mol. Biol. Evol.">
        <title>Comparative Genomics of Early-Diverging Mushroom-Forming Fungi Provides Insights into the Origins of Lignocellulose Decay Capabilities.</title>
        <authorList>
            <person name="Nagy L.G."/>
            <person name="Riley R."/>
            <person name="Tritt A."/>
            <person name="Adam C."/>
            <person name="Daum C."/>
            <person name="Floudas D."/>
            <person name="Sun H."/>
            <person name="Yadav J.S."/>
            <person name="Pangilinan J."/>
            <person name="Larsson K.H."/>
            <person name="Matsuura K."/>
            <person name="Barry K."/>
            <person name="Labutti K."/>
            <person name="Kuo R."/>
            <person name="Ohm R.A."/>
            <person name="Bhattacharya S.S."/>
            <person name="Shirouzu T."/>
            <person name="Yoshinaga Y."/>
            <person name="Martin F.M."/>
            <person name="Grigoriev I.V."/>
            <person name="Hibbett D.S."/>
        </authorList>
    </citation>
    <scope>NUCLEOTIDE SEQUENCE [LARGE SCALE GENOMIC DNA]</scope>
    <source>
        <strain evidence="2 3">HHB14362 ss-1</strain>
    </source>
</reference>
<gene>
    <name evidence="2" type="ORF">NEOLEDRAFT_487035</name>
</gene>
<sequence>MAAILDCDEEQHFPVDYAGPGGHSTALKSPEAYCYATPVEVSEEAKFYHITAHGFATKSGHPRLDGRRAGISDDPTSRHSRTNPPFDAQEQSNREHRLAECIARGVDENGNKKIWNVRDVKNVFTNYRFVNGHGPGSKHALARFVLPTTESDIKDYKTEDEKRAEAEKAKKEGEDKKRGEDMNTVKEDDEKGSDEGDDKEEQEDKSQETSVCSCTSTAVKAAFD</sequence>
<evidence type="ECO:0000313" key="2">
    <source>
        <dbReference type="EMBL" id="KZT29930.1"/>
    </source>
</evidence>
<feature type="region of interest" description="Disordered" evidence="1">
    <location>
        <begin position="156"/>
        <end position="224"/>
    </location>
</feature>
<keyword evidence="3" id="KW-1185">Reference proteome</keyword>
<evidence type="ECO:0000256" key="1">
    <source>
        <dbReference type="SAM" id="MobiDB-lite"/>
    </source>
</evidence>
<feature type="compositionally biased region" description="Basic and acidic residues" evidence="1">
    <location>
        <begin position="156"/>
        <end position="189"/>
    </location>
</feature>
<dbReference type="Proteomes" id="UP000076761">
    <property type="component" value="Unassembled WGS sequence"/>
</dbReference>
<evidence type="ECO:0000313" key="3">
    <source>
        <dbReference type="Proteomes" id="UP000076761"/>
    </source>
</evidence>
<proteinExistence type="predicted"/>
<feature type="compositionally biased region" description="Acidic residues" evidence="1">
    <location>
        <begin position="190"/>
        <end position="201"/>
    </location>
</feature>
<feature type="compositionally biased region" description="Basic and acidic residues" evidence="1">
    <location>
        <begin position="62"/>
        <end position="77"/>
    </location>
</feature>
<protein>
    <submittedName>
        <fullName evidence="2">Uncharacterized protein</fullName>
    </submittedName>
</protein>
<dbReference type="AlphaFoldDB" id="A0A165VN92"/>
<feature type="region of interest" description="Disordered" evidence="1">
    <location>
        <begin position="58"/>
        <end position="95"/>
    </location>
</feature>
<dbReference type="InParanoid" id="A0A165VN92"/>
<name>A0A165VN92_9AGAM</name>
<accession>A0A165VN92</accession>
<organism evidence="2 3">
    <name type="scientific">Neolentinus lepideus HHB14362 ss-1</name>
    <dbReference type="NCBI Taxonomy" id="1314782"/>
    <lineage>
        <taxon>Eukaryota</taxon>
        <taxon>Fungi</taxon>
        <taxon>Dikarya</taxon>
        <taxon>Basidiomycota</taxon>
        <taxon>Agaricomycotina</taxon>
        <taxon>Agaricomycetes</taxon>
        <taxon>Gloeophyllales</taxon>
        <taxon>Gloeophyllaceae</taxon>
        <taxon>Neolentinus</taxon>
    </lineage>
</organism>